<comment type="caution">
    <text evidence="1">The sequence shown here is derived from an EMBL/GenBank/DDBJ whole genome shotgun (WGS) entry which is preliminary data.</text>
</comment>
<name>A0A940PHC9_9ENTE</name>
<accession>A0A940PHC9</accession>
<proteinExistence type="predicted"/>
<keyword evidence="2" id="KW-1185">Reference proteome</keyword>
<dbReference type="Proteomes" id="UP000674938">
    <property type="component" value="Unassembled WGS sequence"/>
</dbReference>
<evidence type="ECO:0000313" key="1">
    <source>
        <dbReference type="EMBL" id="MBP1042953.1"/>
    </source>
</evidence>
<protein>
    <submittedName>
        <fullName evidence="1">Uncharacterized protein</fullName>
    </submittedName>
</protein>
<sequence length="85" mass="9555">MRIEERWQDVTIFNVAFATTKRASIERLVILKNAPSDADVEAMIYKHLPNVVAVHHVDEWGTGLSLKESIDMSKELTMIGMEVAG</sequence>
<reference evidence="1" key="1">
    <citation type="submission" date="2020-12" db="EMBL/GenBank/DDBJ databases">
        <title>Vagococcus allomyrinae sp. nov. and Enterococcus lavae sp. nov., isolated from the larvae of Allomyrina dichotoma.</title>
        <authorList>
            <person name="Lee S.D."/>
        </authorList>
    </citation>
    <scope>NUCLEOTIDE SEQUENCE</scope>
    <source>
        <strain evidence="1">BWB3-3</strain>
    </source>
</reference>
<dbReference type="AlphaFoldDB" id="A0A940PHC9"/>
<dbReference type="RefSeq" id="WP_209530706.1">
    <property type="nucleotide sequence ID" value="NZ_JAEEGA010000013.1"/>
</dbReference>
<dbReference type="EMBL" id="JAEEGA010000013">
    <property type="protein sequence ID" value="MBP1042953.1"/>
    <property type="molecule type" value="Genomic_DNA"/>
</dbReference>
<evidence type="ECO:0000313" key="2">
    <source>
        <dbReference type="Proteomes" id="UP000674938"/>
    </source>
</evidence>
<organism evidence="1 2">
    <name type="scientific">Vagococcus allomyrinae</name>
    <dbReference type="NCBI Taxonomy" id="2794353"/>
    <lineage>
        <taxon>Bacteria</taxon>
        <taxon>Bacillati</taxon>
        <taxon>Bacillota</taxon>
        <taxon>Bacilli</taxon>
        <taxon>Lactobacillales</taxon>
        <taxon>Enterococcaceae</taxon>
        <taxon>Vagococcus</taxon>
    </lineage>
</organism>
<gene>
    <name evidence="1" type="ORF">I6N95_18220</name>
</gene>